<dbReference type="Gene3D" id="3.40.250.10">
    <property type="entry name" value="Rhodanese-like domain"/>
    <property type="match status" value="1"/>
</dbReference>
<dbReference type="EMBL" id="MN739177">
    <property type="protein sequence ID" value="QHS92314.1"/>
    <property type="molecule type" value="Genomic_DNA"/>
</dbReference>
<dbReference type="CDD" id="cd00158">
    <property type="entry name" value="RHOD"/>
    <property type="match status" value="1"/>
</dbReference>
<dbReference type="AlphaFoldDB" id="A0A6C0BKW7"/>
<evidence type="ECO:0000259" key="1">
    <source>
        <dbReference type="PROSITE" id="PS50206"/>
    </source>
</evidence>
<dbReference type="SMART" id="SM00450">
    <property type="entry name" value="RHOD"/>
    <property type="match status" value="1"/>
</dbReference>
<accession>A0A6C0BKW7</accession>
<organism evidence="2">
    <name type="scientific">viral metagenome</name>
    <dbReference type="NCBI Taxonomy" id="1070528"/>
    <lineage>
        <taxon>unclassified sequences</taxon>
        <taxon>metagenomes</taxon>
        <taxon>organismal metagenomes</taxon>
    </lineage>
</organism>
<dbReference type="InterPro" id="IPR001763">
    <property type="entry name" value="Rhodanese-like_dom"/>
</dbReference>
<dbReference type="PROSITE" id="PS50206">
    <property type="entry name" value="RHODANESE_3"/>
    <property type="match status" value="1"/>
</dbReference>
<evidence type="ECO:0000313" key="2">
    <source>
        <dbReference type="EMBL" id="QHS92314.1"/>
    </source>
</evidence>
<protein>
    <recommendedName>
        <fullName evidence="1">Rhodanese domain-containing protein</fullName>
    </recommendedName>
</protein>
<proteinExistence type="predicted"/>
<feature type="domain" description="Rhodanese" evidence="1">
    <location>
        <begin position="13"/>
        <end position="110"/>
    </location>
</feature>
<sequence>MSNNLNTQALDLLRHGAILLDMRTREEYCQGHFKGALLVVTPPPPLNQREMLILKDQLWWLLSTHTVNKYTHIVIYCRKGFRTKIAKQVIQELGYRNVLAWGGVEEPHLRKIFANQALICHHDPIS</sequence>
<name>A0A6C0BKW7_9ZZZZ</name>
<dbReference type="InterPro" id="IPR036873">
    <property type="entry name" value="Rhodanese-like_dom_sf"/>
</dbReference>
<dbReference type="Pfam" id="PF00581">
    <property type="entry name" value="Rhodanese"/>
    <property type="match status" value="1"/>
</dbReference>
<dbReference type="SUPFAM" id="SSF52821">
    <property type="entry name" value="Rhodanese/Cell cycle control phosphatase"/>
    <property type="match status" value="1"/>
</dbReference>
<reference evidence="2" key="1">
    <citation type="journal article" date="2020" name="Nature">
        <title>Giant virus diversity and host interactions through global metagenomics.</title>
        <authorList>
            <person name="Schulz F."/>
            <person name="Roux S."/>
            <person name="Paez-Espino D."/>
            <person name="Jungbluth S."/>
            <person name="Walsh D.A."/>
            <person name="Denef V.J."/>
            <person name="McMahon K.D."/>
            <person name="Konstantinidis K.T."/>
            <person name="Eloe-Fadrosh E.A."/>
            <person name="Kyrpides N.C."/>
            <person name="Woyke T."/>
        </authorList>
    </citation>
    <scope>NUCLEOTIDE SEQUENCE</scope>
    <source>
        <strain evidence="2">GVMAG-M-3300014204-73</strain>
    </source>
</reference>